<evidence type="ECO:0000313" key="4">
    <source>
        <dbReference type="EMBL" id="CAG9985606.1"/>
    </source>
</evidence>
<dbReference type="InterPro" id="IPR050317">
    <property type="entry name" value="Plant_Fungal_Acyltransferase"/>
</dbReference>
<dbReference type="AlphaFoldDB" id="A0A9N9Y470"/>
<dbReference type="PANTHER" id="PTHR31642:SF310">
    <property type="entry name" value="FATTY ALCOHOL:CAFFEOYL-COA ACYLTRANSFERASE"/>
    <property type="match status" value="1"/>
</dbReference>
<organism evidence="4 5">
    <name type="scientific">Clonostachys byssicola</name>
    <dbReference type="NCBI Taxonomy" id="160290"/>
    <lineage>
        <taxon>Eukaryota</taxon>
        <taxon>Fungi</taxon>
        <taxon>Dikarya</taxon>
        <taxon>Ascomycota</taxon>
        <taxon>Pezizomycotina</taxon>
        <taxon>Sordariomycetes</taxon>
        <taxon>Hypocreomycetidae</taxon>
        <taxon>Hypocreales</taxon>
        <taxon>Bionectriaceae</taxon>
        <taxon>Clonostachys</taxon>
    </lineage>
</organism>
<sequence>MECQVLSTWNQCAPRGYVRQWFCFPCRQDVNLKNLRSHLANCLEQLSAQFPFIKKRVCLLSNPAGYVAFGPEEFPQVPLKVLDQRNTFAFTYGELKAQGFPAKAFVGPSYGDLPYSLAQGQPGVPVFEVHARVIKGGLLLCNYCHHSVTDGHGVDHLMRTFAELSQLSTADLSVKRPVDVHVDIPQKVITDFKPELKSMRYEQLLRLCPEYRLLRSPTGPTQCLMKPDGVPLAHIQKIGRTFVFSIKKLEALQKGILSSKGGSCRKRSPSKFTCLAAITWAHVTKARLCMARRRSQSSSTSHPKKIRIMLCINWSHRAFGDIMGHASGNTVALPVSSIDTATIFAACSTNKTESFQALSAIAHTIESTVNSVDENFVALRTAMFRACPDPRYIGIDLDPRDPSTFIFNTWRHYGTEVHKWGLPGLGDDEENQDDSQTGKGASPDAIRRSQSEWNMGAGLILPAGNDPNIFEVVVTLAINEMLELCADPSWGQLVDKVLE</sequence>
<feature type="domain" description="Trichothecene 3-O-acetyltransferase-like N-terminal" evidence="3">
    <location>
        <begin position="17"/>
        <end position="162"/>
    </location>
</feature>
<evidence type="ECO:0000313" key="5">
    <source>
        <dbReference type="Proteomes" id="UP000754883"/>
    </source>
</evidence>
<protein>
    <recommendedName>
        <fullName evidence="3">Trichothecene 3-O-acetyltransferase-like N-terminal domain-containing protein</fullName>
    </recommendedName>
</protein>
<comment type="caution">
    <text evidence="4">The sequence shown here is derived from an EMBL/GenBank/DDBJ whole genome shotgun (WGS) entry which is preliminary data.</text>
</comment>
<evidence type="ECO:0000256" key="1">
    <source>
        <dbReference type="ARBA" id="ARBA00022679"/>
    </source>
</evidence>
<gene>
    <name evidence="4" type="ORF">CBYS24578_00017044</name>
</gene>
<dbReference type="InterPro" id="IPR023213">
    <property type="entry name" value="CAT-like_dom_sf"/>
</dbReference>
<dbReference type="PANTHER" id="PTHR31642">
    <property type="entry name" value="TRICHOTHECENE 3-O-ACETYLTRANSFERASE"/>
    <property type="match status" value="1"/>
</dbReference>
<dbReference type="InterPro" id="IPR054710">
    <property type="entry name" value="Tri101-like_N"/>
</dbReference>
<proteinExistence type="predicted"/>
<feature type="region of interest" description="Disordered" evidence="2">
    <location>
        <begin position="423"/>
        <end position="445"/>
    </location>
</feature>
<dbReference type="GO" id="GO:0016747">
    <property type="term" value="F:acyltransferase activity, transferring groups other than amino-acyl groups"/>
    <property type="evidence" value="ECO:0007669"/>
    <property type="project" value="TreeGrafter"/>
</dbReference>
<reference evidence="4 5" key="2">
    <citation type="submission" date="2021-10" db="EMBL/GenBank/DDBJ databases">
        <authorList>
            <person name="Piombo E."/>
        </authorList>
    </citation>
    <scope>NUCLEOTIDE SEQUENCE [LARGE SCALE GENOMIC DNA]</scope>
</reference>
<dbReference type="Proteomes" id="UP000754883">
    <property type="component" value="Unassembled WGS sequence"/>
</dbReference>
<dbReference type="EMBL" id="CABFNO020001395">
    <property type="protein sequence ID" value="CAG9985606.1"/>
    <property type="molecule type" value="Genomic_DNA"/>
</dbReference>
<accession>A0A9N9Y470</accession>
<dbReference type="Pfam" id="PF22664">
    <property type="entry name" value="TRI-like_N"/>
    <property type="match status" value="1"/>
</dbReference>
<dbReference type="Gene3D" id="3.30.559.10">
    <property type="entry name" value="Chloramphenicol acetyltransferase-like domain"/>
    <property type="match status" value="2"/>
</dbReference>
<dbReference type="OrthoDB" id="3548654at2759"/>
<keyword evidence="5" id="KW-1185">Reference proteome</keyword>
<name>A0A9N9Y470_9HYPO</name>
<keyword evidence="1" id="KW-0808">Transferase</keyword>
<reference evidence="5" key="1">
    <citation type="submission" date="2019-06" db="EMBL/GenBank/DDBJ databases">
        <authorList>
            <person name="Broberg M."/>
        </authorList>
    </citation>
    <scope>NUCLEOTIDE SEQUENCE [LARGE SCALE GENOMIC DNA]</scope>
</reference>
<evidence type="ECO:0000259" key="3">
    <source>
        <dbReference type="Pfam" id="PF22664"/>
    </source>
</evidence>
<evidence type="ECO:0000256" key="2">
    <source>
        <dbReference type="SAM" id="MobiDB-lite"/>
    </source>
</evidence>
<dbReference type="GO" id="GO:0044550">
    <property type="term" value="P:secondary metabolite biosynthetic process"/>
    <property type="evidence" value="ECO:0007669"/>
    <property type="project" value="TreeGrafter"/>
</dbReference>